<dbReference type="OrthoDB" id="2262349at2759"/>
<feature type="domain" description="Zn(2)-C6 fungal-type" evidence="3">
    <location>
        <begin position="39"/>
        <end position="73"/>
    </location>
</feature>
<reference evidence="4" key="1">
    <citation type="journal article" date="2021" name="Nat. Commun.">
        <title>Genetic determinants of endophytism in the Arabidopsis root mycobiome.</title>
        <authorList>
            <person name="Mesny F."/>
            <person name="Miyauchi S."/>
            <person name="Thiergart T."/>
            <person name="Pickel B."/>
            <person name="Atanasova L."/>
            <person name="Karlsson M."/>
            <person name="Huettel B."/>
            <person name="Barry K.W."/>
            <person name="Haridas S."/>
            <person name="Chen C."/>
            <person name="Bauer D."/>
            <person name="Andreopoulos W."/>
            <person name="Pangilinan J."/>
            <person name="LaButti K."/>
            <person name="Riley R."/>
            <person name="Lipzen A."/>
            <person name="Clum A."/>
            <person name="Drula E."/>
            <person name="Henrissat B."/>
            <person name="Kohler A."/>
            <person name="Grigoriev I.V."/>
            <person name="Martin F.M."/>
            <person name="Hacquard S."/>
        </authorList>
    </citation>
    <scope>NUCLEOTIDE SEQUENCE</scope>
    <source>
        <strain evidence="4">MPI-SDFR-AT-0117</strain>
    </source>
</reference>
<dbReference type="Proteomes" id="UP000770015">
    <property type="component" value="Unassembled WGS sequence"/>
</dbReference>
<dbReference type="GO" id="GO:0045944">
    <property type="term" value="P:positive regulation of transcription by RNA polymerase II"/>
    <property type="evidence" value="ECO:0007669"/>
    <property type="project" value="TreeGrafter"/>
</dbReference>
<dbReference type="SMART" id="SM00066">
    <property type="entry name" value="GAL4"/>
    <property type="match status" value="1"/>
</dbReference>
<dbReference type="CDD" id="cd00067">
    <property type="entry name" value="GAL4"/>
    <property type="match status" value="1"/>
</dbReference>
<evidence type="ECO:0000313" key="5">
    <source>
        <dbReference type="Proteomes" id="UP000770015"/>
    </source>
</evidence>
<accession>A0A9P8V1A9</accession>
<dbReference type="PANTHER" id="PTHR31644:SF2">
    <property type="entry name" value="TRANSCRIPTIONAL ACTIVATOR ARO80-RELATED"/>
    <property type="match status" value="1"/>
</dbReference>
<evidence type="ECO:0000259" key="3">
    <source>
        <dbReference type="PROSITE" id="PS50048"/>
    </source>
</evidence>
<dbReference type="EMBL" id="JAGSXJ010000043">
    <property type="protein sequence ID" value="KAH6663274.1"/>
    <property type="molecule type" value="Genomic_DNA"/>
</dbReference>
<comment type="caution">
    <text evidence="4">The sequence shown here is derived from an EMBL/GenBank/DDBJ whole genome shotgun (WGS) entry which is preliminary data.</text>
</comment>
<evidence type="ECO:0000313" key="4">
    <source>
        <dbReference type="EMBL" id="KAH6663274.1"/>
    </source>
</evidence>
<gene>
    <name evidence="4" type="ORF">F5X68DRAFT_177918</name>
</gene>
<feature type="compositionally biased region" description="Polar residues" evidence="2">
    <location>
        <begin position="169"/>
        <end position="192"/>
    </location>
</feature>
<dbReference type="InterPro" id="IPR036864">
    <property type="entry name" value="Zn2-C6_fun-type_DNA-bd_sf"/>
</dbReference>
<feature type="region of interest" description="Disordered" evidence="2">
    <location>
        <begin position="169"/>
        <end position="195"/>
    </location>
</feature>
<proteinExistence type="predicted"/>
<sequence length="754" mass="83231">MQNDSTPGQEERPESEVRFLPVNQVTAPVETVRQRAYLSCDACRQRKTRCTPATTGQRQPCRRCTAEERVCHFRNSRATISETSHLAEDTQVSGTSHPMGPEDETPGDDDGFQPMDESVDQPASTLTSTTIGSNHQSTARSRILAARLHDTADGLDLLTLAAAGVQNEAQDADTNGPENSEATQQPPGQSRHTWPKTITEADWKRFILIKKGVLSKAEIIEYLDFYFAVLWPLRPIVHTFFAQKSHYGVLAVEEPLLLTGLVTLASRYHNLGGGHGEIRSERIHWQSWRFLQKYLQSALWGSPVTRSLGSITAMLLMIEWHSKSINNPLGLSDGDDYELFNIPESEQREGSDGLSSPTSRQQFGMTTLLEKLNIVAPAYRSNKMSWMLLSSAIALAQESRCFEQDSRELSGKLSTYESFKQEWNQIVCVFIHLADESLSVRLGLETLLPAKSIDAVRGRFSTSFASLLPESALWESYHELFLEARKARELLLSLKKSKAAIVARAVLPDLEHVDRGLSRWRRHFGYSIAEQGLLSACVHLEYQYLVMYSLAPASDVLPSLGDSEDMKSRAVRDLAKRATGASREMLTILIHTLEPSGMLKYVPVRVWQFLVAANLHLLKTTLAVDAMTSDLPSDIRLLRASIAAFRKGSPDDTHMAIRYARFLEIILTSSHHFSRAETPTGGVNEGAAGEAGDVFSAADGAGGDLGTTLYMSSLADLNMPDLVHDLGNIGDLVDWPGGPFGMFGGVGFLPPGTN</sequence>
<dbReference type="PANTHER" id="PTHR31644">
    <property type="entry name" value="TRANSCRIPTIONAL ACTIVATOR ARO80-RELATED"/>
    <property type="match status" value="1"/>
</dbReference>
<dbReference type="InterPro" id="IPR001138">
    <property type="entry name" value="Zn2Cys6_DnaBD"/>
</dbReference>
<dbReference type="Gene3D" id="4.10.240.10">
    <property type="entry name" value="Zn(2)-C6 fungal-type DNA-binding domain"/>
    <property type="match status" value="1"/>
</dbReference>
<dbReference type="AlphaFoldDB" id="A0A9P8V1A9"/>
<dbReference type="PROSITE" id="PS00463">
    <property type="entry name" value="ZN2_CY6_FUNGAL_1"/>
    <property type="match status" value="1"/>
</dbReference>
<feature type="region of interest" description="Disordered" evidence="2">
    <location>
        <begin position="82"/>
        <end position="138"/>
    </location>
</feature>
<dbReference type="CDD" id="cd12148">
    <property type="entry name" value="fungal_TF_MHR"/>
    <property type="match status" value="1"/>
</dbReference>
<dbReference type="PROSITE" id="PS50048">
    <property type="entry name" value="ZN2_CY6_FUNGAL_2"/>
    <property type="match status" value="1"/>
</dbReference>
<keyword evidence="1" id="KW-0539">Nucleus</keyword>
<name>A0A9P8V1A9_9PEZI</name>
<keyword evidence="5" id="KW-1185">Reference proteome</keyword>
<dbReference type="GO" id="GO:0000981">
    <property type="term" value="F:DNA-binding transcription factor activity, RNA polymerase II-specific"/>
    <property type="evidence" value="ECO:0007669"/>
    <property type="project" value="InterPro"/>
</dbReference>
<evidence type="ECO:0000256" key="2">
    <source>
        <dbReference type="SAM" id="MobiDB-lite"/>
    </source>
</evidence>
<dbReference type="SUPFAM" id="SSF57701">
    <property type="entry name" value="Zn2/Cys6 DNA-binding domain"/>
    <property type="match status" value="1"/>
</dbReference>
<organism evidence="4 5">
    <name type="scientific">Plectosphaerella plurivora</name>
    <dbReference type="NCBI Taxonomy" id="936078"/>
    <lineage>
        <taxon>Eukaryota</taxon>
        <taxon>Fungi</taxon>
        <taxon>Dikarya</taxon>
        <taxon>Ascomycota</taxon>
        <taxon>Pezizomycotina</taxon>
        <taxon>Sordariomycetes</taxon>
        <taxon>Hypocreomycetidae</taxon>
        <taxon>Glomerellales</taxon>
        <taxon>Plectosphaerellaceae</taxon>
        <taxon>Plectosphaerella</taxon>
    </lineage>
</organism>
<protein>
    <recommendedName>
        <fullName evidence="3">Zn(2)-C6 fungal-type domain-containing protein</fullName>
    </recommendedName>
</protein>
<dbReference type="GO" id="GO:0008270">
    <property type="term" value="F:zinc ion binding"/>
    <property type="evidence" value="ECO:0007669"/>
    <property type="project" value="InterPro"/>
</dbReference>
<feature type="compositionally biased region" description="Polar residues" evidence="2">
    <location>
        <begin position="121"/>
        <end position="138"/>
    </location>
</feature>
<feature type="compositionally biased region" description="Polar residues" evidence="2">
    <location>
        <begin position="82"/>
        <end position="96"/>
    </location>
</feature>
<dbReference type="InterPro" id="IPR052780">
    <property type="entry name" value="AAA_Catabolism_Regulators"/>
</dbReference>
<dbReference type="GO" id="GO:0009074">
    <property type="term" value="P:aromatic amino acid family catabolic process"/>
    <property type="evidence" value="ECO:0007669"/>
    <property type="project" value="TreeGrafter"/>
</dbReference>
<evidence type="ECO:0000256" key="1">
    <source>
        <dbReference type="ARBA" id="ARBA00023242"/>
    </source>
</evidence>
<feature type="compositionally biased region" description="Acidic residues" evidence="2">
    <location>
        <begin position="101"/>
        <end position="111"/>
    </location>
</feature>
<dbReference type="GO" id="GO:0005634">
    <property type="term" value="C:nucleus"/>
    <property type="evidence" value="ECO:0007669"/>
    <property type="project" value="TreeGrafter"/>
</dbReference>